<evidence type="ECO:0000313" key="3">
    <source>
        <dbReference type="Proteomes" id="UP000295030"/>
    </source>
</evidence>
<dbReference type="EMBL" id="SMFY01000005">
    <property type="protein sequence ID" value="TCK19808.1"/>
    <property type="molecule type" value="Genomic_DNA"/>
</dbReference>
<gene>
    <name evidence="2" type="ORF">EV667_4272</name>
</gene>
<keyword evidence="3" id="KW-1185">Reference proteome</keyword>
<reference evidence="2 3" key="1">
    <citation type="submission" date="2019-03" db="EMBL/GenBank/DDBJ databases">
        <title>Genomic Encyclopedia of Type Strains, Phase IV (KMG-IV): sequencing the most valuable type-strain genomes for metagenomic binning, comparative biology and taxonomic classification.</title>
        <authorList>
            <person name="Goeker M."/>
        </authorList>
    </citation>
    <scope>NUCLEOTIDE SEQUENCE [LARGE SCALE GENOMIC DNA]</scope>
    <source>
        <strain evidence="2 3">DSM 101</strain>
    </source>
</reference>
<dbReference type="AlphaFoldDB" id="A0A4R1HE11"/>
<comment type="caution">
    <text evidence="2">The sequence shown here is derived from an EMBL/GenBank/DDBJ whole genome shotgun (WGS) entry which is preliminary data.</text>
</comment>
<name>A0A4R1HE11_ANCAQ</name>
<dbReference type="Proteomes" id="UP000295030">
    <property type="component" value="Unassembled WGS sequence"/>
</dbReference>
<accession>A0A4R1HE11</accession>
<sequence length="71" mass="7940">MLWQLFQLILGEARNVVHIAVLVSHEVEILYRKSDRLGADSKEAADVDNDGGDWAGAMKMRDTPDFSSPRP</sequence>
<feature type="region of interest" description="Disordered" evidence="1">
    <location>
        <begin position="40"/>
        <end position="71"/>
    </location>
</feature>
<protein>
    <submittedName>
        <fullName evidence="2">Uncharacterized protein</fullName>
    </submittedName>
</protein>
<organism evidence="2 3">
    <name type="scientific">Ancylobacter aquaticus</name>
    <dbReference type="NCBI Taxonomy" id="100"/>
    <lineage>
        <taxon>Bacteria</taxon>
        <taxon>Pseudomonadati</taxon>
        <taxon>Pseudomonadota</taxon>
        <taxon>Alphaproteobacteria</taxon>
        <taxon>Hyphomicrobiales</taxon>
        <taxon>Xanthobacteraceae</taxon>
        <taxon>Ancylobacter</taxon>
    </lineage>
</organism>
<proteinExistence type="predicted"/>
<evidence type="ECO:0000256" key="1">
    <source>
        <dbReference type="SAM" id="MobiDB-lite"/>
    </source>
</evidence>
<evidence type="ECO:0000313" key="2">
    <source>
        <dbReference type="EMBL" id="TCK19808.1"/>
    </source>
</evidence>